<dbReference type="GO" id="GO:0008235">
    <property type="term" value="F:metalloexopeptidase activity"/>
    <property type="evidence" value="ECO:0007669"/>
    <property type="project" value="InterPro"/>
</dbReference>
<dbReference type="PANTHER" id="PTHR12147">
    <property type="entry name" value="METALLOPEPTIDASE M28 FAMILY MEMBER"/>
    <property type="match status" value="1"/>
</dbReference>
<dbReference type="EMBL" id="VSSQ01037615">
    <property type="protein sequence ID" value="MPM90347.1"/>
    <property type="molecule type" value="Genomic_DNA"/>
</dbReference>
<reference evidence="2" key="1">
    <citation type="submission" date="2019-08" db="EMBL/GenBank/DDBJ databases">
        <authorList>
            <person name="Kucharzyk K."/>
            <person name="Murdoch R.W."/>
            <person name="Higgins S."/>
            <person name="Loffler F."/>
        </authorList>
    </citation>
    <scope>NUCLEOTIDE SEQUENCE</scope>
</reference>
<dbReference type="InterPro" id="IPR007484">
    <property type="entry name" value="Peptidase_M28"/>
</dbReference>
<sequence>MERRTQEFRFLTFAPDGMEASLTLTVDGKPQQCALGIDFTPTRISQAAYITAPVTFDRNDADIAGKILATDRLFNLQEMEKRPMGILWLEDPLIKRVGVRESPLPVFSVTKKIFDQLASGAVSQASMTISAPVEARMLQNVIGVIPGRDRDKALVISAHFDGCGFDSLGIYRGAVDNASGVVTLLKCAQILKEYYAGSMPDRDIVFAAFDGEESGLIGSQYFMQGTKYGELSNINIDCVGKGNLYVQSDARDAPFAQAVSDCIGGSQTGELSGISDNMVFYFHNCPAVLVTTLLKNERGNIHTINDTAEDIDRLALLKLANGISEYVRRQCGKKQEEEKAA</sequence>
<gene>
    <name evidence="2" type="ORF">SDC9_137468</name>
</gene>
<dbReference type="Pfam" id="PF04389">
    <property type="entry name" value="Peptidase_M28"/>
    <property type="match status" value="1"/>
</dbReference>
<dbReference type="Gene3D" id="3.40.630.10">
    <property type="entry name" value="Zn peptidases"/>
    <property type="match status" value="1"/>
</dbReference>
<name>A0A645DM36_9ZZZZ</name>
<organism evidence="2">
    <name type="scientific">bioreactor metagenome</name>
    <dbReference type="NCBI Taxonomy" id="1076179"/>
    <lineage>
        <taxon>unclassified sequences</taxon>
        <taxon>metagenomes</taxon>
        <taxon>ecological metagenomes</taxon>
    </lineage>
</organism>
<protein>
    <recommendedName>
        <fullName evidence="1">Peptidase M28 domain-containing protein</fullName>
    </recommendedName>
</protein>
<dbReference type="PANTHER" id="PTHR12147:SF26">
    <property type="entry name" value="PEPTIDASE M28 DOMAIN-CONTAINING PROTEIN"/>
    <property type="match status" value="1"/>
</dbReference>
<dbReference type="AlphaFoldDB" id="A0A645DM36"/>
<evidence type="ECO:0000259" key="1">
    <source>
        <dbReference type="Pfam" id="PF04389"/>
    </source>
</evidence>
<feature type="domain" description="Peptidase M28" evidence="1">
    <location>
        <begin position="140"/>
        <end position="326"/>
    </location>
</feature>
<accession>A0A645DM36</accession>
<dbReference type="InterPro" id="IPR045175">
    <property type="entry name" value="M28_fam"/>
</dbReference>
<dbReference type="GO" id="GO:0006508">
    <property type="term" value="P:proteolysis"/>
    <property type="evidence" value="ECO:0007669"/>
    <property type="project" value="InterPro"/>
</dbReference>
<comment type="caution">
    <text evidence="2">The sequence shown here is derived from an EMBL/GenBank/DDBJ whole genome shotgun (WGS) entry which is preliminary data.</text>
</comment>
<dbReference type="SUPFAM" id="SSF53187">
    <property type="entry name" value="Zn-dependent exopeptidases"/>
    <property type="match status" value="1"/>
</dbReference>
<evidence type="ECO:0000313" key="2">
    <source>
        <dbReference type="EMBL" id="MPM90347.1"/>
    </source>
</evidence>
<proteinExistence type="predicted"/>